<protein>
    <submittedName>
        <fullName evidence="6">Twin-arginine translocation signal domain-containing protein</fullName>
    </submittedName>
</protein>
<dbReference type="InterPro" id="IPR019546">
    <property type="entry name" value="TAT_signal_bac_arc"/>
</dbReference>
<reference evidence="6 7" key="1">
    <citation type="submission" date="2019-11" db="EMBL/GenBank/DDBJ databases">
        <title>Pseudodesulfovibrio alkaliphilus, sp. nov., an alkaliphilic sulfate-reducing bacteria from mud volcano of Taman peninsula, Russia.</title>
        <authorList>
            <person name="Frolova A."/>
            <person name="Merkel A.Y."/>
            <person name="Slobodkin A.I."/>
        </authorList>
    </citation>
    <scope>NUCLEOTIDE SEQUENCE [LARGE SCALE GENOMIC DNA]</scope>
    <source>
        <strain evidence="6 7">F-1</strain>
    </source>
</reference>
<comment type="subcellular location">
    <subcellularLocation>
        <location evidence="1">Periplasm</location>
    </subcellularLocation>
</comment>
<dbReference type="RefSeq" id="WP_155934262.1">
    <property type="nucleotide sequence ID" value="NZ_WODC01000005.1"/>
</dbReference>
<dbReference type="InterPro" id="IPR008953">
    <property type="entry name" value="Fe_hydrogenase_HydB"/>
</dbReference>
<dbReference type="GO" id="GO:0008901">
    <property type="term" value="F:ferredoxin hydrogenase activity"/>
    <property type="evidence" value="ECO:0007669"/>
    <property type="project" value="InterPro"/>
</dbReference>
<accession>A0A7K1KP67</accession>
<sequence length="112" mass="12505">MIMNRRAFIKACGIMTGYAVLSLNMVKEAAASAMDFVGIRQKSVYDADANPKIYKIRKSQDNPMVKKIYDPKTGYLVDGPCGNLSYHLLHTHYVDRSAKVAALKAKGFKLNF</sequence>
<dbReference type="SMART" id="SM00902">
    <property type="entry name" value="Fe_hyd_SSU"/>
    <property type="match status" value="1"/>
</dbReference>
<evidence type="ECO:0000256" key="2">
    <source>
        <dbReference type="ARBA" id="ARBA00011771"/>
    </source>
</evidence>
<dbReference type="PROSITE" id="PS51318">
    <property type="entry name" value="TAT"/>
    <property type="match status" value="1"/>
</dbReference>
<evidence type="ECO:0000313" key="7">
    <source>
        <dbReference type="Proteomes" id="UP000461162"/>
    </source>
</evidence>
<dbReference type="NCBIfam" id="TIGR01409">
    <property type="entry name" value="TAT_signal_seq"/>
    <property type="match status" value="1"/>
</dbReference>
<dbReference type="GO" id="GO:0005506">
    <property type="term" value="F:iron ion binding"/>
    <property type="evidence" value="ECO:0007669"/>
    <property type="project" value="InterPro"/>
</dbReference>
<dbReference type="GO" id="GO:0042597">
    <property type="term" value="C:periplasmic space"/>
    <property type="evidence" value="ECO:0007669"/>
    <property type="project" value="UniProtKB-SubCell"/>
</dbReference>
<organism evidence="6 7">
    <name type="scientific">Pseudodesulfovibrio alkaliphilus</name>
    <dbReference type="NCBI Taxonomy" id="2661613"/>
    <lineage>
        <taxon>Bacteria</taxon>
        <taxon>Pseudomonadati</taxon>
        <taxon>Thermodesulfobacteriota</taxon>
        <taxon>Desulfovibrionia</taxon>
        <taxon>Desulfovibrionales</taxon>
        <taxon>Desulfovibrionaceae</taxon>
    </lineage>
</organism>
<evidence type="ECO:0000256" key="4">
    <source>
        <dbReference type="ARBA" id="ARBA00023014"/>
    </source>
</evidence>
<dbReference type="InterPro" id="IPR036991">
    <property type="entry name" value="Fe_hydrogenase_ssu_sf"/>
</dbReference>
<gene>
    <name evidence="6" type="ORF">GKC30_09005</name>
</gene>
<keyword evidence="7" id="KW-1185">Reference proteome</keyword>
<keyword evidence="4" id="KW-0408">Iron</keyword>
<dbReference type="SUPFAM" id="SSF48674">
    <property type="entry name" value="Fe-only hydrogenase smaller subunit"/>
    <property type="match status" value="1"/>
</dbReference>
<dbReference type="Gene3D" id="4.10.260.20">
    <property type="entry name" value="Iron hydrogenase, small subunit"/>
    <property type="match status" value="1"/>
</dbReference>
<keyword evidence="3" id="KW-0479">Metal-binding</keyword>
<dbReference type="AlphaFoldDB" id="A0A7K1KP67"/>
<dbReference type="EMBL" id="WODC01000005">
    <property type="protein sequence ID" value="MUM77770.1"/>
    <property type="molecule type" value="Genomic_DNA"/>
</dbReference>
<evidence type="ECO:0000313" key="6">
    <source>
        <dbReference type="EMBL" id="MUM77770.1"/>
    </source>
</evidence>
<comment type="caution">
    <text evidence="6">The sequence shown here is derived from an EMBL/GenBank/DDBJ whole genome shotgun (WGS) entry which is preliminary data.</text>
</comment>
<name>A0A7K1KP67_9BACT</name>
<dbReference type="GO" id="GO:0051536">
    <property type="term" value="F:iron-sulfur cluster binding"/>
    <property type="evidence" value="ECO:0007669"/>
    <property type="project" value="UniProtKB-KW"/>
</dbReference>
<proteinExistence type="predicted"/>
<feature type="domain" description="Iron hydrogenase small subunit" evidence="5">
    <location>
        <begin position="31"/>
        <end position="97"/>
    </location>
</feature>
<evidence type="ECO:0000256" key="3">
    <source>
        <dbReference type="ARBA" id="ARBA00022723"/>
    </source>
</evidence>
<comment type="subunit">
    <text evidence="2">Heterodimer of a large and a small subunit.</text>
</comment>
<dbReference type="GO" id="GO:0009055">
    <property type="term" value="F:electron transfer activity"/>
    <property type="evidence" value="ECO:0007669"/>
    <property type="project" value="InterPro"/>
</dbReference>
<dbReference type="InterPro" id="IPR003149">
    <property type="entry name" value="Fe_hydrogenase_ssu"/>
</dbReference>
<evidence type="ECO:0000256" key="1">
    <source>
        <dbReference type="ARBA" id="ARBA00004418"/>
    </source>
</evidence>
<evidence type="ECO:0000259" key="5">
    <source>
        <dbReference type="SMART" id="SM00902"/>
    </source>
</evidence>
<dbReference type="Proteomes" id="UP000461162">
    <property type="component" value="Unassembled WGS sequence"/>
</dbReference>
<dbReference type="InterPro" id="IPR006311">
    <property type="entry name" value="TAT_signal"/>
</dbReference>
<dbReference type="Pfam" id="PF02256">
    <property type="entry name" value="Fe_hyd_SSU"/>
    <property type="match status" value="1"/>
</dbReference>
<keyword evidence="4" id="KW-0411">Iron-sulfur</keyword>